<name>A0ABT0PI13_9GAMM</name>
<comment type="caution">
    <text evidence="3">The sequence shown here is derived from an EMBL/GenBank/DDBJ whole genome shotgun (WGS) entry which is preliminary data.</text>
</comment>
<evidence type="ECO:0000313" key="3">
    <source>
        <dbReference type="EMBL" id="MCL6271014.1"/>
    </source>
</evidence>
<dbReference type="RefSeq" id="WP_249700342.1">
    <property type="nucleotide sequence ID" value="NZ_JAMFLX010000019.1"/>
</dbReference>
<keyword evidence="4" id="KW-1185">Reference proteome</keyword>
<feature type="transmembrane region" description="Helical" evidence="2">
    <location>
        <begin position="6"/>
        <end position="28"/>
    </location>
</feature>
<keyword evidence="2" id="KW-0812">Transmembrane</keyword>
<sequence>MEFDINTLRGLATVFCMIAFFAVVMWAYSDRKRADFDEAANLPFADDQISGTATARPSGPERGLSSPELGTNNKKESPHV</sequence>
<dbReference type="Proteomes" id="UP001203338">
    <property type="component" value="Unassembled WGS sequence"/>
</dbReference>
<evidence type="ECO:0000256" key="1">
    <source>
        <dbReference type="SAM" id="MobiDB-lite"/>
    </source>
</evidence>
<organism evidence="3 4">
    <name type="scientific">Parendozoicomonas callyspongiae</name>
    <dbReference type="NCBI Taxonomy" id="2942213"/>
    <lineage>
        <taxon>Bacteria</taxon>
        <taxon>Pseudomonadati</taxon>
        <taxon>Pseudomonadota</taxon>
        <taxon>Gammaproteobacteria</taxon>
        <taxon>Oceanospirillales</taxon>
        <taxon>Endozoicomonadaceae</taxon>
        <taxon>Parendozoicomonas</taxon>
    </lineage>
</organism>
<evidence type="ECO:0000256" key="2">
    <source>
        <dbReference type="SAM" id="Phobius"/>
    </source>
</evidence>
<protein>
    <submittedName>
        <fullName evidence="3">Cbb3-type cytochrome c oxidase subunit 3</fullName>
    </submittedName>
</protein>
<dbReference type="EMBL" id="JAMFLX010000019">
    <property type="protein sequence ID" value="MCL6271014.1"/>
    <property type="molecule type" value="Genomic_DNA"/>
</dbReference>
<proteinExistence type="predicted"/>
<evidence type="ECO:0000313" key="4">
    <source>
        <dbReference type="Proteomes" id="UP001203338"/>
    </source>
</evidence>
<dbReference type="Pfam" id="PF05545">
    <property type="entry name" value="FixQ"/>
    <property type="match status" value="1"/>
</dbReference>
<feature type="region of interest" description="Disordered" evidence="1">
    <location>
        <begin position="47"/>
        <end position="80"/>
    </location>
</feature>
<accession>A0ABT0PI13</accession>
<keyword evidence="2" id="KW-1133">Transmembrane helix</keyword>
<gene>
    <name evidence="3" type="ORF">M3P05_13870</name>
</gene>
<dbReference type="InterPro" id="IPR008621">
    <property type="entry name" value="Cbb3-typ_cyt_oxidase_comp"/>
</dbReference>
<keyword evidence="2" id="KW-0472">Membrane</keyword>
<reference evidence="3 4" key="1">
    <citation type="submission" date="2022-05" db="EMBL/GenBank/DDBJ databases">
        <authorList>
            <person name="Park J.-S."/>
        </authorList>
    </citation>
    <scope>NUCLEOTIDE SEQUENCE [LARGE SCALE GENOMIC DNA]</scope>
    <source>
        <strain evidence="3 4">2012CJ34-2</strain>
    </source>
</reference>
<dbReference type="CDD" id="cd01324">
    <property type="entry name" value="cbb3_Oxidase_CcoQ"/>
    <property type="match status" value="1"/>
</dbReference>